<dbReference type="FunFam" id="3.30.160.60:FF:002343">
    <property type="entry name" value="Zinc finger protein 33A"/>
    <property type="match status" value="2"/>
</dbReference>
<dbReference type="InterPro" id="IPR013087">
    <property type="entry name" value="Znf_C2H2_type"/>
</dbReference>
<protein>
    <recommendedName>
        <fullName evidence="7">C2H2-type domain-containing protein</fullName>
    </recommendedName>
</protein>
<dbReference type="PANTHER" id="PTHR24379">
    <property type="entry name" value="KRAB AND ZINC FINGER DOMAIN-CONTAINING"/>
    <property type="match status" value="1"/>
</dbReference>
<dbReference type="EMBL" id="CADEBD010000322">
    <property type="protein sequence ID" value="CAB3244869.1"/>
    <property type="molecule type" value="Genomic_DNA"/>
</dbReference>
<evidence type="ECO:0000256" key="6">
    <source>
        <dbReference type="SAM" id="MobiDB-lite"/>
    </source>
</evidence>
<dbReference type="AlphaFoldDB" id="A0A8S1ADX1"/>
<feature type="region of interest" description="Disordered" evidence="6">
    <location>
        <begin position="208"/>
        <end position="228"/>
    </location>
</feature>
<evidence type="ECO:0000256" key="1">
    <source>
        <dbReference type="ARBA" id="ARBA00022723"/>
    </source>
</evidence>
<feature type="domain" description="C2H2-type" evidence="7">
    <location>
        <begin position="712"/>
        <end position="740"/>
    </location>
</feature>
<dbReference type="Proteomes" id="UP000494256">
    <property type="component" value="Unassembled WGS sequence"/>
</dbReference>
<accession>A0A8S1ADX1</accession>
<feature type="domain" description="C2H2-type" evidence="7">
    <location>
        <begin position="623"/>
        <end position="648"/>
    </location>
</feature>
<evidence type="ECO:0000313" key="9">
    <source>
        <dbReference type="Proteomes" id="UP000494256"/>
    </source>
</evidence>
<evidence type="ECO:0000256" key="2">
    <source>
        <dbReference type="ARBA" id="ARBA00022737"/>
    </source>
</evidence>
<feature type="domain" description="C2H2-type" evidence="7">
    <location>
        <begin position="349"/>
        <end position="377"/>
    </location>
</feature>
<dbReference type="OrthoDB" id="10255185at2759"/>
<dbReference type="Pfam" id="PF00096">
    <property type="entry name" value="zf-C2H2"/>
    <property type="match status" value="4"/>
</dbReference>
<keyword evidence="4" id="KW-0862">Zinc</keyword>
<feature type="domain" description="C2H2-type" evidence="7">
    <location>
        <begin position="567"/>
        <end position="595"/>
    </location>
</feature>
<keyword evidence="3 5" id="KW-0863">Zinc-finger</keyword>
<keyword evidence="1" id="KW-0479">Metal-binding</keyword>
<evidence type="ECO:0000256" key="4">
    <source>
        <dbReference type="ARBA" id="ARBA00022833"/>
    </source>
</evidence>
<keyword evidence="2" id="KW-0677">Repeat</keyword>
<feature type="domain" description="C2H2-type" evidence="7">
    <location>
        <begin position="539"/>
        <end position="566"/>
    </location>
</feature>
<dbReference type="SMART" id="SM00355">
    <property type="entry name" value="ZnF_C2H2"/>
    <property type="match status" value="14"/>
</dbReference>
<evidence type="ECO:0000259" key="7">
    <source>
        <dbReference type="PROSITE" id="PS50157"/>
    </source>
</evidence>
<reference evidence="8 9" key="1">
    <citation type="submission" date="2020-04" db="EMBL/GenBank/DDBJ databases">
        <authorList>
            <person name="Wallbank WR R."/>
            <person name="Pardo Diaz C."/>
            <person name="Kozak K."/>
            <person name="Martin S."/>
            <person name="Jiggins C."/>
            <person name="Moest M."/>
            <person name="Warren A I."/>
            <person name="Byers J.R.P. K."/>
            <person name="Montejo-Kovacevich G."/>
            <person name="Yen C E."/>
        </authorList>
    </citation>
    <scope>NUCLEOTIDE SEQUENCE [LARGE SCALE GENOMIC DNA]</scope>
</reference>
<dbReference type="GO" id="GO:0006355">
    <property type="term" value="P:regulation of DNA-templated transcription"/>
    <property type="evidence" value="ECO:0007669"/>
    <property type="project" value="UniProtKB-ARBA"/>
</dbReference>
<sequence>MAEFKLKVYYEELMTENVTDDLPRHFCYECATMLYKYHKFREKCLTGQEILKELWKKGPITLSSISKVDRKSKNLLSTIEIMPESKRFLTITGINTVPDSLYIKTEGETITTEDIETEIELNEECCANNKYKYDEEGLEIEEDSLKMEKENVDEQNMDCSFEKCDGEWETVLNDDKPIVIVVEENRIRKNNIKNKKQTKTKQDVILNKRKTKKAKKASKSDKKRGGLPKRMLLDPEHWLKISLNEDEALENFKLRAKDPKYLKAMYKCDSCYTTFSTQEIMDRHMKLNHCESRGLHECQFCHKRYKMKCLVTQHIIVHYNKFKCLRCDLTFHSEHSASNHNDFHSGVKLPCKHCGLEFRHKSSYYSHLRIYHRSDHVCPLCGESFVSRKGLQQHKILKHLNAEINRKENEDRTTYCERCDIKFETQKAYSEHFQQSVKHANDFQLSEDQELVGTSDAPAPLKGGAAKTFTRVNSSRPTTCPVCEKLFRSYSQYVKHHRAEHKGVPVPCDVTQVCEVCGVTVKGGAIGIHMNVHTKEKIYSCQTCGAQFFYLTSFTRHQLTHTGEKPFKCPLCEKRFTQKTSMQLHHRTFHLKQPYPKSISDAPAPLKGGAAKTFTRVNSSRPTTCPVCEKLFRSYSQYVKHHRAEHKGVPVPCDVTQVCEVCGVTVKGGAIGIHMNVHTKEKIYSCQTCGAQFFYLTSFTRHQLTHTGEKPFKCPLCEKRFTQKTSMQLHHRTFHLKQPYPKRIRKKESIAVQEREDISECSDEYSAECYK</sequence>
<evidence type="ECO:0000313" key="8">
    <source>
        <dbReference type="EMBL" id="CAB3244869.1"/>
    </source>
</evidence>
<dbReference type="GO" id="GO:0008270">
    <property type="term" value="F:zinc ion binding"/>
    <property type="evidence" value="ECO:0007669"/>
    <property type="project" value="UniProtKB-KW"/>
</dbReference>
<gene>
    <name evidence="8" type="ORF">APLA_LOCUS10851</name>
</gene>
<dbReference type="FunFam" id="3.30.160.60:FF:000100">
    <property type="entry name" value="Zinc finger 45-like"/>
    <property type="match status" value="2"/>
</dbReference>
<dbReference type="PROSITE" id="PS50157">
    <property type="entry name" value="ZINC_FINGER_C2H2_2"/>
    <property type="match status" value="10"/>
</dbReference>
<feature type="domain" description="C2H2-type" evidence="7">
    <location>
        <begin position="322"/>
        <end position="349"/>
    </location>
</feature>
<name>A0A8S1ADX1_ARCPL</name>
<dbReference type="PROSITE" id="PS00028">
    <property type="entry name" value="ZINC_FINGER_C2H2_1"/>
    <property type="match status" value="10"/>
</dbReference>
<feature type="domain" description="C2H2-type" evidence="7">
    <location>
        <begin position="266"/>
        <end position="294"/>
    </location>
</feature>
<evidence type="ECO:0000256" key="3">
    <source>
        <dbReference type="ARBA" id="ARBA00022771"/>
    </source>
</evidence>
<feature type="domain" description="C2H2-type" evidence="7">
    <location>
        <begin position="478"/>
        <end position="503"/>
    </location>
</feature>
<comment type="caution">
    <text evidence="8">The sequence shown here is derived from an EMBL/GenBank/DDBJ whole genome shotgun (WGS) entry which is preliminary data.</text>
</comment>
<feature type="compositionally biased region" description="Basic residues" evidence="6">
    <location>
        <begin position="208"/>
        <end position="217"/>
    </location>
</feature>
<feature type="domain" description="C2H2-type" evidence="7">
    <location>
        <begin position="376"/>
        <end position="404"/>
    </location>
</feature>
<feature type="domain" description="C2H2-type" evidence="7">
    <location>
        <begin position="684"/>
        <end position="711"/>
    </location>
</feature>
<dbReference type="Gene3D" id="3.30.160.60">
    <property type="entry name" value="Classic Zinc Finger"/>
    <property type="match status" value="9"/>
</dbReference>
<organism evidence="8 9">
    <name type="scientific">Arctia plantaginis</name>
    <name type="common">Wood tiger moth</name>
    <name type="synonym">Phalaena plantaginis</name>
    <dbReference type="NCBI Taxonomy" id="874455"/>
    <lineage>
        <taxon>Eukaryota</taxon>
        <taxon>Metazoa</taxon>
        <taxon>Ecdysozoa</taxon>
        <taxon>Arthropoda</taxon>
        <taxon>Hexapoda</taxon>
        <taxon>Insecta</taxon>
        <taxon>Pterygota</taxon>
        <taxon>Neoptera</taxon>
        <taxon>Endopterygota</taxon>
        <taxon>Lepidoptera</taxon>
        <taxon>Glossata</taxon>
        <taxon>Ditrysia</taxon>
        <taxon>Noctuoidea</taxon>
        <taxon>Erebidae</taxon>
        <taxon>Arctiinae</taxon>
        <taxon>Arctia</taxon>
    </lineage>
</organism>
<dbReference type="SUPFAM" id="SSF57667">
    <property type="entry name" value="beta-beta-alpha zinc fingers"/>
    <property type="match status" value="3"/>
</dbReference>
<dbReference type="InterPro" id="IPR036236">
    <property type="entry name" value="Znf_C2H2_sf"/>
</dbReference>
<proteinExistence type="predicted"/>
<evidence type="ECO:0000256" key="5">
    <source>
        <dbReference type="PROSITE-ProRule" id="PRU00042"/>
    </source>
</evidence>
<dbReference type="PANTHER" id="PTHR24379:SF121">
    <property type="entry name" value="C2H2-TYPE DOMAIN-CONTAINING PROTEIN"/>
    <property type="match status" value="1"/>
</dbReference>